<name>A0A9Q0YHM9_HOLLE</name>
<dbReference type="InterPro" id="IPR005312">
    <property type="entry name" value="DUF1759"/>
</dbReference>
<evidence type="ECO:0000256" key="1">
    <source>
        <dbReference type="SAM" id="Coils"/>
    </source>
</evidence>
<keyword evidence="4" id="KW-1185">Reference proteome</keyword>
<evidence type="ECO:0000313" key="3">
    <source>
        <dbReference type="EMBL" id="KAJ8020714.1"/>
    </source>
</evidence>
<comment type="caution">
    <text evidence="3">The sequence shown here is derived from an EMBL/GenBank/DDBJ whole genome shotgun (WGS) entry which is preliminary data.</text>
</comment>
<reference evidence="3" key="1">
    <citation type="submission" date="2021-10" db="EMBL/GenBank/DDBJ databases">
        <title>Tropical sea cucumber genome reveals ecological adaptation and Cuvierian tubules defense mechanism.</title>
        <authorList>
            <person name="Chen T."/>
        </authorList>
    </citation>
    <scope>NUCLEOTIDE SEQUENCE</scope>
    <source>
        <strain evidence="3">Nanhai2018</strain>
        <tissue evidence="3">Muscle</tissue>
    </source>
</reference>
<dbReference type="EMBL" id="JAIZAY010000022">
    <property type="protein sequence ID" value="KAJ8020714.1"/>
    <property type="molecule type" value="Genomic_DNA"/>
</dbReference>
<dbReference type="PANTHER" id="PTHR47331">
    <property type="entry name" value="PHD-TYPE DOMAIN-CONTAINING PROTEIN"/>
    <property type="match status" value="1"/>
</dbReference>
<dbReference type="AlphaFoldDB" id="A0A9Q0YHM9"/>
<feature type="compositionally biased region" description="Low complexity" evidence="2">
    <location>
        <begin position="150"/>
        <end position="159"/>
    </location>
</feature>
<feature type="coiled-coil region" evidence="1">
    <location>
        <begin position="178"/>
        <end position="208"/>
    </location>
</feature>
<dbReference type="OrthoDB" id="7764378at2759"/>
<evidence type="ECO:0000256" key="2">
    <source>
        <dbReference type="SAM" id="MobiDB-lite"/>
    </source>
</evidence>
<protein>
    <submittedName>
        <fullName evidence="3">Uncharacterized protein</fullName>
    </submittedName>
</protein>
<dbReference type="Pfam" id="PF03564">
    <property type="entry name" value="DUF1759"/>
    <property type="match status" value="1"/>
</dbReference>
<keyword evidence="1" id="KW-0175">Coiled coil</keyword>
<dbReference type="Proteomes" id="UP001152320">
    <property type="component" value="Chromosome 22"/>
</dbReference>
<evidence type="ECO:0000313" key="4">
    <source>
        <dbReference type="Proteomes" id="UP001152320"/>
    </source>
</evidence>
<organism evidence="3 4">
    <name type="scientific">Holothuria leucospilota</name>
    <name type="common">Black long sea cucumber</name>
    <name type="synonym">Mertensiothuria leucospilota</name>
    <dbReference type="NCBI Taxonomy" id="206669"/>
    <lineage>
        <taxon>Eukaryota</taxon>
        <taxon>Metazoa</taxon>
        <taxon>Echinodermata</taxon>
        <taxon>Eleutherozoa</taxon>
        <taxon>Echinozoa</taxon>
        <taxon>Holothuroidea</taxon>
        <taxon>Aspidochirotacea</taxon>
        <taxon>Aspidochirotida</taxon>
        <taxon>Holothuriidae</taxon>
        <taxon>Holothuria</taxon>
    </lineage>
</organism>
<feature type="region of interest" description="Disordered" evidence="2">
    <location>
        <begin position="131"/>
        <end position="159"/>
    </location>
</feature>
<dbReference type="PANTHER" id="PTHR47331:SF5">
    <property type="entry name" value="RIBONUCLEASE H"/>
    <property type="match status" value="1"/>
</dbReference>
<gene>
    <name evidence="3" type="ORF">HOLleu_40377</name>
</gene>
<sequence length="492" mass="55397">MAATQGSQVDGAGGGEEVERRSSSRTKQFTEKGLGYEIEKRERNFRTKVSAWRRRAGRIESMLSESTDSSTLKQERELLGKDMNEVIVANEENNEILVKAEKPIAYSHFEAIESDNYHLLKRISERIKEIEKQSEIASGTRSKSRRSSHSSHSSKGSISKRAEAAAQAAVLKAKLKYIDQEAEQKANLEKLRADLDKLQIMKEIDMAEAKVDAIVKVEQDTNTIFDADKLSHLIEDKEQFVSDYVESHSYVPTTDKIPLSVPVTDPIGMQPFPSFSQPISRETVYSTGLYFPSVHSNPVHGFSSTGANTQSTWVYSNAGVPATSRVTFREPVVSTQNNQTTDFIKSLADQINLYCLPPPEPGIFTGNPLKYPGWKSAFDSLIDQKQIPSSERMHYLKKYLSGPAKDAVEGYFLVCTEDAYEEAKKLLDQRYGDPFVIANALWEKLDSWQKIPSRDGEALRKYSDFLRQCKTAMQITGSLHVLNDPRENRKKC</sequence>
<feature type="region of interest" description="Disordered" evidence="2">
    <location>
        <begin position="1"/>
        <end position="33"/>
    </location>
</feature>
<proteinExistence type="predicted"/>
<accession>A0A9Q0YHM9</accession>